<proteinExistence type="predicted"/>
<keyword evidence="3" id="KW-1185">Reference proteome</keyword>
<feature type="transmembrane region" description="Helical" evidence="1">
    <location>
        <begin position="29"/>
        <end position="52"/>
    </location>
</feature>
<dbReference type="AlphaFoldDB" id="J3LV84"/>
<organism evidence="2">
    <name type="scientific">Oryza brachyantha</name>
    <name type="common">malo sina</name>
    <dbReference type="NCBI Taxonomy" id="4533"/>
    <lineage>
        <taxon>Eukaryota</taxon>
        <taxon>Viridiplantae</taxon>
        <taxon>Streptophyta</taxon>
        <taxon>Embryophyta</taxon>
        <taxon>Tracheophyta</taxon>
        <taxon>Spermatophyta</taxon>
        <taxon>Magnoliopsida</taxon>
        <taxon>Liliopsida</taxon>
        <taxon>Poales</taxon>
        <taxon>Poaceae</taxon>
        <taxon>BOP clade</taxon>
        <taxon>Oryzoideae</taxon>
        <taxon>Oryzeae</taxon>
        <taxon>Oryzinae</taxon>
        <taxon>Oryza</taxon>
    </lineage>
</organism>
<keyword evidence="1" id="KW-1133">Transmembrane helix</keyword>
<protein>
    <submittedName>
        <fullName evidence="2">Uncharacterized protein</fullName>
    </submittedName>
</protein>
<accession>J3LV84</accession>
<dbReference type="HOGENOM" id="CLU_3074884_0_0_1"/>
<dbReference type="Proteomes" id="UP000006038">
    <property type="component" value="Chromosome 4"/>
</dbReference>
<reference evidence="2" key="2">
    <citation type="submission" date="2013-04" db="UniProtKB">
        <authorList>
            <consortium name="EnsemblPlants"/>
        </authorList>
    </citation>
    <scope>IDENTIFICATION</scope>
</reference>
<evidence type="ECO:0000313" key="2">
    <source>
        <dbReference type="EnsemblPlants" id="OB04G10590.1"/>
    </source>
</evidence>
<keyword evidence="1" id="KW-0812">Transmembrane</keyword>
<evidence type="ECO:0000256" key="1">
    <source>
        <dbReference type="SAM" id="Phobius"/>
    </source>
</evidence>
<evidence type="ECO:0000313" key="3">
    <source>
        <dbReference type="Proteomes" id="UP000006038"/>
    </source>
</evidence>
<reference evidence="2" key="1">
    <citation type="journal article" date="2013" name="Nat. Commun.">
        <title>Whole-genome sequencing of Oryza brachyantha reveals mechanisms underlying Oryza genome evolution.</title>
        <authorList>
            <person name="Chen J."/>
            <person name="Huang Q."/>
            <person name="Gao D."/>
            <person name="Wang J."/>
            <person name="Lang Y."/>
            <person name="Liu T."/>
            <person name="Li B."/>
            <person name="Bai Z."/>
            <person name="Luis Goicoechea J."/>
            <person name="Liang C."/>
            <person name="Chen C."/>
            <person name="Zhang W."/>
            <person name="Sun S."/>
            <person name="Liao Y."/>
            <person name="Zhang X."/>
            <person name="Yang L."/>
            <person name="Song C."/>
            <person name="Wang M."/>
            <person name="Shi J."/>
            <person name="Liu G."/>
            <person name="Liu J."/>
            <person name="Zhou H."/>
            <person name="Zhou W."/>
            <person name="Yu Q."/>
            <person name="An N."/>
            <person name="Chen Y."/>
            <person name="Cai Q."/>
            <person name="Wang B."/>
            <person name="Liu B."/>
            <person name="Min J."/>
            <person name="Huang Y."/>
            <person name="Wu H."/>
            <person name="Li Z."/>
            <person name="Zhang Y."/>
            <person name="Yin Y."/>
            <person name="Song W."/>
            <person name="Jiang J."/>
            <person name="Jackson S.A."/>
            <person name="Wing R.A."/>
            <person name="Wang J."/>
            <person name="Chen M."/>
        </authorList>
    </citation>
    <scope>NUCLEOTIDE SEQUENCE [LARGE SCALE GENOMIC DNA]</scope>
    <source>
        <strain evidence="2">cv. IRGC 101232</strain>
    </source>
</reference>
<keyword evidence="1" id="KW-0472">Membrane</keyword>
<name>J3LV84_ORYBR</name>
<dbReference type="Gramene" id="OB04G10590.1">
    <property type="protein sequence ID" value="OB04G10590.1"/>
    <property type="gene ID" value="OB04G10590"/>
</dbReference>
<sequence>MILVDVSGDCYHLVRLDFLVEISECMAELIEFCLLQILLWAMLLHSVFVSGLR</sequence>
<dbReference type="EnsemblPlants" id="OB04G10590.1">
    <property type="protein sequence ID" value="OB04G10590.1"/>
    <property type="gene ID" value="OB04G10590"/>
</dbReference>